<evidence type="ECO:0000256" key="3">
    <source>
        <dbReference type="ARBA" id="ARBA00022989"/>
    </source>
</evidence>
<dbReference type="SUPFAM" id="SSF54236">
    <property type="entry name" value="Ubiquitin-like"/>
    <property type="match status" value="1"/>
</dbReference>
<evidence type="ECO:0000313" key="9">
    <source>
        <dbReference type="EMBL" id="GMT28132.1"/>
    </source>
</evidence>
<feature type="region of interest" description="Disordered" evidence="6">
    <location>
        <begin position="306"/>
        <end position="336"/>
    </location>
</feature>
<feature type="domain" description="Ubiquitin-like" evidence="8">
    <location>
        <begin position="25"/>
        <end position="87"/>
    </location>
</feature>
<evidence type="ECO:0000256" key="6">
    <source>
        <dbReference type="SAM" id="MobiDB-lite"/>
    </source>
</evidence>
<keyword evidence="10" id="KW-1185">Reference proteome</keyword>
<feature type="compositionally biased region" description="Basic and acidic residues" evidence="6">
    <location>
        <begin position="306"/>
        <end position="317"/>
    </location>
</feature>
<evidence type="ECO:0000256" key="1">
    <source>
        <dbReference type="ARBA" id="ARBA00004370"/>
    </source>
</evidence>
<evidence type="ECO:0000256" key="7">
    <source>
        <dbReference type="SAM" id="Phobius"/>
    </source>
</evidence>
<dbReference type="AlphaFoldDB" id="A0AAV5W8J9"/>
<dbReference type="InterPro" id="IPR000626">
    <property type="entry name" value="Ubiquitin-like_dom"/>
</dbReference>
<evidence type="ECO:0000313" key="10">
    <source>
        <dbReference type="Proteomes" id="UP001432322"/>
    </source>
</evidence>
<name>A0AAV5W8J9_9BILA</name>
<accession>A0AAV5W8J9</accession>
<evidence type="ECO:0000259" key="8">
    <source>
        <dbReference type="PROSITE" id="PS50053"/>
    </source>
</evidence>
<proteinExistence type="predicted"/>
<organism evidence="9 10">
    <name type="scientific">Pristionchus fissidentatus</name>
    <dbReference type="NCBI Taxonomy" id="1538716"/>
    <lineage>
        <taxon>Eukaryota</taxon>
        <taxon>Metazoa</taxon>
        <taxon>Ecdysozoa</taxon>
        <taxon>Nematoda</taxon>
        <taxon>Chromadorea</taxon>
        <taxon>Rhabditida</taxon>
        <taxon>Rhabditina</taxon>
        <taxon>Diplogasteromorpha</taxon>
        <taxon>Diplogasteroidea</taxon>
        <taxon>Neodiplogasteridae</taxon>
        <taxon>Pristionchus</taxon>
    </lineage>
</organism>
<dbReference type="Gene3D" id="3.10.20.90">
    <property type="entry name" value="Phosphatidylinositol 3-kinase Catalytic Subunit, Chain A, domain 1"/>
    <property type="match status" value="1"/>
</dbReference>
<dbReference type="GO" id="GO:0030968">
    <property type="term" value="P:endoplasmic reticulum unfolded protein response"/>
    <property type="evidence" value="ECO:0007669"/>
    <property type="project" value="TreeGrafter"/>
</dbReference>
<dbReference type="InterPro" id="IPR039751">
    <property type="entry name" value="HERPUD1/2"/>
</dbReference>
<dbReference type="FunFam" id="3.10.20.90:FF:000046">
    <property type="entry name" value="Homocysteine-responsive endoplasmic reticulum-resident ubiquitin-like domain member 2 protein"/>
    <property type="match status" value="1"/>
</dbReference>
<dbReference type="Pfam" id="PF00240">
    <property type="entry name" value="ubiquitin"/>
    <property type="match status" value="1"/>
</dbReference>
<dbReference type="GO" id="GO:0016020">
    <property type="term" value="C:membrane"/>
    <property type="evidence" value="ECO:0007669"/>
    <property type="project" value="UniProtKB-SubCell"/>
</dbReference>
<evidence type="ECO:0000256" key="5">
    <source>
        <dbReference type="ARBA" id="ARBA00023230"/>
    </source>
</evidence>
<dbReference type="InterPro" id="IPR029071">
    <property type="entry name" value="Ubiquitin-like_domsf"/>
</dbReference>
<evidence type="ECO:0000256" key="2">
    <source>
        <dbReference type="ARBA" id="ARBA00022692"/>
    </source>
</evidence>
<feature type="non-terminal residue" evidence="9">
    <location>
        <position position="1"/>
    </location>
</feature>
<comment type="caution">
    <text evidence="9">The sequence shown here is derived from an EMBL/GenBank/DDBJ whole genome shotgun (WGS) entry which is preliminary data.</text>
</comment>
<keyword evidence="2 7" id="KW-0812">Transmembrane</keyword>
<dbReference type="EMBL" id="BTSY01000005">
    <property type="protein sequence ID" value="GMT28132.1"/>
    <property type="molecule type" value="Genomic_DNA"/>
</dbReference>
<keyword evidence="5" id="KW-0834">Unfolded protein response</keyword>
<dbReference type="SMART" id="SM00213">
    <property type="entry name" value="UBQ"/>
    <property type="match status" value="1"/>
</dbReference>
<protein>
    <recommendedName>
        <fullName evidence="8">Ubiquitin-like domain-containing protein</fullName>
    </recommendedName>
</protein>
<dbReference type="PROSITE" id="PS50053">
    <property type="entry name" value="UBIQUITIN_2"/>
    <property type="match status" value="1"/>
</dbReference>
<dbReference type="PANTHER" id="PTHR12943:SF27">
    <property type="entry name" value="HOMOCYSTEINE-INDUCED ENDOPLASMIC RETICULUM PROTEIN, ISOFORM A"/>
    <property type="match status" value="1"/>
</dbReference>
<keyword evidence="3 7" id="KW-1133">Transmembrane helix</keyword>
<gene>
    <name evidence="9" type="ORF">PFISCL1PPCAC_19429</name>
</gene>
<feature type="region of interest" description="Disordered" evidence="6">
    <location>
        <begin position="111"/>
        <end position="132"/>
    </location>
</feature>
<reference evidence="9" key="1">
    <citation type="submission" date="2023-10" db="EMBL/GenBank/DDBJ databases">
        <title>Genome assembly of Pristionchus species.</title>
        <authorList>
            <person name="Yoshida K."/>
            <person name="Sommer R.J."/>
        </authorList>
    </citation>
    <scope>NUCLEOTIDE SEQUENCE</scope>
    <source>
        <strain evidence="9">RS5133</strain>
    </source>
</reference>
<sequence>LSLMRRGYGLSGCSWSIMAENTGVVDITVRCAFQSVVEDIKVSCPTSWTVLQFKEHLQEVVPSKPDVSSQRLIFSGSILRDEKTIGNVLGARTQEGSIFFHLATTTPQAPTIKNRTAAPSNPAAGDASSSQPSINQDMWAAYYAQLSQQHGQDSSAAVAQAYSSYYANYYANYMNYYQQYMGGNGMPMQMPGLPLAQPAHAVVGAFNPAAAVPNEAANIQGPGVEQNVAGAMEGAAAVEEMGGGRVDFLERGYRLLRLALLLSVVFMYATLERALLVFSVILFVIFVQMRRAQAREDVLARRQAEEARREEERRLRENGNNNDGENGGNGEEPQQQEGFMDAPAIQEVRTGLQVFVSTCYIFFTTFFTSLVPENPRHADLN</sequence>
<evidence type="ECO:0000256" key="4">
    <source>
        <dbReference type="ARBA" id="ARBA00023136"/>
    </source>
</evidence>
<feature type="transmembrane region" description="Helical" evidence="7">
    <location>
        <begin position="258"/>
        <end position="287"/>
    </location>
</feature>
<keyword evidence="4 7" id="KW-0472">Membrane</keyword>
<dbReference type="Proteomes" id="UP001432322">
    <property type="component" value="Unassembled WGS sequence"/>
</dbReference>
<comment type="subcellular location">
    <subcellularLocation>
        <location evidence="1">Membrane</location>
    </subcellularLocation>
</comment>
<dbReference type="PANTHER" id="PTHR12943">
    <property type="entry name" value="HOMOCYSTEINE-RESPONSIVE ENDOPLASMIC RETICULUM-RESIDENT UNIQUITIN-LIKE DOMAIN HERPUD PROTEIN FAMILY MEMBER"/>
    <property type="match status" value="1"/>
</dbReference>